<dbReference type="InterPro" id="IPR000160">
    <property type="entry name" value="GGDEF_dom"/>
</dbReference>
<evidence type="ECO:0000313" key="4">
    <source>
        <dbReference type="EMBL" id="GIF06899.1"/>
    </source>
</evidence>
<proteinExistence type="predicted"/>
<dbReference type="Pfam" id="PF00990">
    <property type="entry name" value="GGDEF"/>
    <property type="match status" value="1"/>
</dbReference>
<reference evidence="4" key="1">
    <citation type="submission" date="2021-01" db="EMBL/GenBank/DDBJ databases">
        <title>Whole genome shotgun sequence of Actinoplanes siamensis NBRC 109076.</title>
        <authorList>
            <person name="Komaki H."/>
            <person name="Tamura T."/>
        </authorList>
    </citation>
    <scope>NUCLEOTIDE SEQUENCE</scope>
    <source>
        <strain evidence="4">NBRC 109076</strain>
    </source>
</reference>
<dbReference type="Gene3D" id="3.30.70.270">
    <property type="match status" value="1"/>
</dbReference>
<dbReference type="SMART" id="SM00052">
    <property type="entry name" value="EAL"/>
    <property type="match status" value="1"/>
</dbReference>
<dbReference type="PROSITE" id="PS50883">
    <property type="entry name" value="EAL"/>
    <property type="match status" value="1"/>
</dbReference>
<dbReference type="CDD" id="cd01948">
    <property type="entry name" value="EAL"/>
    <property type="match status" value="1"/>
</dbReference>
<dbReference type="InterPro" id="IPR052155">
    <property type="entry name" value="Biofilm_reg_signaling"/>
</dbReference>
<comment type="caution">
    <text evidence="4">The sequence shown here is derived from an EMBL/GenBank/DDBJ whole genome shotgun (WGS) entry which is preliminary data.</text>
</comment>
<sequence>MLAAGVAVIGGYYLLPSGSLVQSLVYNTVALSSGALVLAGVRLHRPRRRALWYCFAAGEFTAGVAEVVYSVYLYGFHQSPFPSAADVFYVARYPLLIAGFVLLVGQRRDRDVRGFLDAAVVATGFGLVFWVFVLRPTVFVAGNSVLAQLLNTAYPAADTLLLAILTSLLTGSGVRNTSTRLLAGAAMALLLADIGFSVLISYFSFNNGTPFDALWLLSYVLWGVAALHPSMAADHTAVPRTPRTGLTHWRQLLLTASSMLAPGILFVPGIAEHRADWMVVAGGAMVLFLLVSLRMSGFVNQVHKQAAQLERLAQHDELTGLANRRQFQAALHHGLDGSRSYVALLDLTGFKKVNDQFGHHVGDLLLSEVATRLTAAAGGAASVVRMGGDEFALLMPGATREDAVGVAENVGGLLSQPIRADGRDLLIGANIGLTDTTGLTEPHEALRRADVAMYAAKEAGEPYRWYHPDLDRRAGDEARLGADLRIALNEGQFRLVYQPIVDLPDGRIRYVESLVRWEHPVRGLVSPVDFIPAAEQNGLIVELGEWILRTTCDQFMRWQQEHGAAAPERISVNVSARQLAEPGFAQVVADVLAATGMRPDHLIVEVTETAVFGGGVALQTVNDIHARGVRIALDDFGTGHSSLGLLQTVPVDVLKVDKSFVDNVTMAGRHAVIPTVLIQASDGLGLSAVAEGVETAEQAAELYRLGYRLAQGYHFGKPVAAPDFAARRTGLNPVSRRRTRVPERSIVP</sequence>
<feature type="transmembrane region" description="Helical" evidence="1">
    <location>
        <begin position="50"/>
        <end position="75"/>
    </location>
</feature>
<protein>
    <recommendedName>
        <fullName evidence="6">Diguanylate cyclase (GGDEF)-like protein</fullName>
    </recommendedName>
</protein>
<feature type="transmembrane region" description="Helical" evidence="1">
    <location>
        <begin position="114"/>
        <end position="133"/>
    </location>
</feature>
<dbReference type="Proteomes" id="UP000629619">
    <property type="component" value="Unassembled WGS sequence"/>
</dbReference>
<evidence type="ECO:0008006" key="6">
    <source>
        <dbReference type="Google" id="ProtNLM"/>
    </source>
</evidence>
<evidence type="ECO:0000259" key="3">
    <source>
        <dbReference type="PROSITE" id="PS50887"/>
    </source>
</evidence>
<feature type="transmembrane region" description="Helical" evidence="1">
    <location>
        <begin position="211"/>
        <end position="231"/>
    </location>
</feature>
<keyword evidence="1" id="KW-1133">Transmembrane helix</keyword>
<dbReference type="SMART" id="SM00267">
    <property type="entry name" value="GGDEF"/>
    <property type="match status" value="1"/>
</dbReference>
<gene>
    <name evidence="4" type="ORF">Asi03nite_44370</name>
</gene>
<dbReference type="InterPro" id="IPR035919">
    <property type="entry name" value="EAL_sf"/>
</dbReference>
<feature type="domain" description="EAL" evidence="2">
    <location>
        <begin position="477"/>
        <end position="732"/>
    </location>
</feature>
<evidence type="ECO:0000256" key="1">
    <source>
        <dbReference type="SAM" id="Phobius"/>
    </source>
</evidence>
<evidence type="ECO:0000259" key="2">
    <source>
        <dbReference type="PROSITE" id="PS50883"/>
    </source>
</evidence>
<organism evidence="4 5">
    <name type="scientific">Actinoplanes siamensis</name>
    <dbReference type="NCBI Taxonomy" id="1223317"/>
    <lineage>
        <taxon>Bacteria</taxon>
        <taxon>Bacillati</taxon>
        <taxon>Actinomycetota</taxon>
        <taxon>Actinomycetes</taxon>
        <taxon>Micromonosporales</taxon>
        <taxon>Micromonosporaceae</taxon>
        <taxon>Actinoplanes</taxon>
    </lineage>
</organism>
<feature type="transmembrane region" description="Helical" evidence="1">
    <location>
        <begin position="252"/>
        <end position="271"/>
    </location>
</feature>
<dbReference type="Pfam" id="PF00563">
    <property type="entry name" value="EAL"/>
    <property type="match status" value="1"/>
</dbReference>
<dbReference type="InterPro" id="IPR043128">
    <property type="entry name" value="Rev_trsase/Diguanyl_cyclase"/>
</dbReference>
<accession>A0A919N9W3</accession>
<feature type="transmembrane region" description="Helical" evidence="1">
    <location>
        <begin position="87"/>
        <end position="105"/>
    </location>
</feature>
<name>A0A919N9W3_9ACTN</name>
<dbReference type="SUPFAM" id="SSF141868">
    <property type="entry name" value="EAL domain-like"/>
    <property type="match status" value="1"/>
</dbReference>
<evidence type="ECO:0000313" key="5">
    <source>
        <dbReference type="Proteomes" id="UP000629619"/>
    </source>
</evidence>
<keyword evidence="5" id="KW-1185">Reference proteome</keyword>
<feature type="transmembrane region" description="Helical" evidence="1">
    <location>
        <begin position="153"/>
        <end position="174"/>
    </location>
</feature>
<dbReference type="CDD" id="cd01949">
    <property type="entry name" value="GGDEF"/>
    <property type="match status" value="1"/>
</dbReference>
<dbReference type="PANTHER" id="PTHR44757:SF2">
    <property type="entry name" value="BIOFILM ARCHITECTURE MAINTENANCE PROTEIN MBAA"/>
    <property type="match status" value="1"/>
</dbReference>
<feature type="transmembrane region" description="Helical" evidence="1">
    <location>
        <begin position="24"/>
        <end position="43"/>
    </location>
</feature>
<dbReference type="PROSITE" id="PS50887">
    <property type="entry name" value="GGDEF"/>
    <property type="match status" value="1"/>
</dbReference>
<dbReference type="InterPro" id="IPR001633">
    <property type="entry name" value="EAL_dom"/>
</dbReference>
<dbReference type="NCBIfam" id="TIGR00254">
    <property type="entry name" value="GGDEF"/>
    <property type="match status" value="1"/>
</dbReference>
<dbReference type="Gene3D" id="3.20.20.450">
    <property type="entry name" value="EAL domain"/>
    <property type="match status" value="1"/>
</dbReference>
<feature type="transmembrane region" description="Helical" evidence="1">
    <location>
        <begin position="277"/>
        <end position="295"/>
    </location>
</feature>
<dbReference type="InterPro" id="IPR029787">
    <property type="entry name" value="Nucleotide_cyclase"/>
</dbReference>
<dbReference type="EMBL" id="BOMW01000043">
    <property type="protein sequence ID" value="GIF06899.1"/>
    <property type="molecule type" value="Genomic_DNA"/>
</dbReference>
<keyword evidence="1" id="KW-0472">Membrane</keyword>
<dbReference type="SUPFAM" id="SSF55073">
    <property type="entry name" value="Nucleotide cyclase"/>
    <property type="match status" value="1"/>
</dbReference>
<dbReference type="PANTHER" id="PTHR44757">
    <property type="entry name" value="DIGUANYLATE CYCLASE DGCP"/>
    <property type="match status" value="1"/>
</dbReference>
<feature type="domain" description="GGDEF" evidence="3">
    <location>
        <begin position="338"/>
        <end position="469"/>
    </location>
</feature>
<dbReference type="AlphaFoldDB" id="A0A919N9W3"/>
<keyword evidence="1" id="KW-0812">Transmembrane</keyword>
<feature type="transmembrane region" description="Helical" evidence="1">
    <location>
        <begin position="181"/>
        <end position="205"/>
    </location>
</feature>